<sequence length="204" mass="23932">MVAMYEEMKVDEAQARNAVASRAATTGNSRPHNAHDAFRIARFHRFELLDAVFQQFLETNIRRGRHYSLDDLLTVGRQKTHFSYTHDGIPYKATVFMYEGPDRDCLSIKLNNDGFEYIQKSGGYVFPRHNSDDWVWLEKRRCWDHMMYMKSILRERYPKGSAFYSMAERLDLEFFSKDSTTPDLMVTFDNGYPDIKTTSGIYDT</sequence>
<protein>
    <submittedName>
        <fullName evidence="1">Uncharacterized protein</fullName>
    </submittedName>
</protein>
<name>A0AAD5X290_9FUNG</name>
<proteinExistence type="predicted"/>
<dbReference type="AlphaFoldDB" id="A0AAD5X290"/>
<gene>
    <name evidence="1" type="ORF">HK097_006059</name>
</gene>
<evidence type="ECO:0000313" key="1">
    <source>
        <dbReference type="EMBL" id="KAJ3052561.1"/>
    </source>
</evidence>
<dbReference type="EMBL" id="JADGJD010000284">
    <property type="protein sequence ID" value="KAJ3052561.1"/>
    <property type="molecule type" value="Genomic_DNA"/>
</dbReference>
<dbReference type="Proteomes" id="UP001212841">
    <property type="component" value="Unassembled WGS sequence"/>
</dbReference>
<organism evidence="1 2">
    <name type="scientific">Rhizophlyctis rosea</name>
    <dbReference type="NCBI Taxonomy" id="64517"/>
    <lineage>
        <taxon>Eukaryota</taxon>
        <taxon>Fungi</taxon>
        <taxon>Fungi incertae sedis</taxon>
        <taxon>Chytridiomycota</taxon>
        <taxon>Chytridiomycota incertae sedis</taxon>
        <taxon>Chytridiomycetes</taxon>
        <taxon>Rhizophlyctidales</taxon>
        <taxon>Rhizophlyctidaceae</taxon>
        <taxon>Rhizophlyctis</taxon>
    </lineage>
</organism>
<reference evidence="1" key="1">
    <citation type="submission" date="2020-05" db="EMBL/GenBank/DDBJ databases">
        <title>Phylogenomic resolution of chytrid fungi.</title>
        <authorList>
            <person name="Stajich J.E."/>
            <person name="Amses K."/>
            <person name="Simmons R."/>
            <person name="Seto K."/>
            <person name="Myers J."/>
            <person name="Bonds A."/>
            <person name="Quandt C.A."/>
            <person name="Barry K."/>
            <person name="Liu P."/>
            <person name="Grigoriev I."/>
            <person name="Longcore J.E."/>
            <person name="James T.Y."/>
        </authorList>
    </citation>
    <scope>NUCLEOTIDE SEQUENCE</scope>
    <source>
        <strain evidence="1">JEL0318</strain>
    </source>
</reference>
<comment type="caution">
    <text evidence="1">The sequence shown here is derived from an EMBL/GenBank/DDBJ whole genome shotgun (WGS) entry which is preliminary data.</text>
</comment>
<evidence type="ECO:0000313" key="2">
    <source>
        <dbReference type="Proteomes" id="UP001212841"/>
    </source>
</evidence>
<accession>A0AAD5X290</accession>
<keyword evidence="2" id="KW-1185">Reference proteome</keyword>